<dbReference type="EMBL" id="BAAFJT010000029">
    <property type="protein sequence ID" value="GAB0200861.1"/>
    <property type="molecule type" value="Genomic_DNA"/>
</dbReference>
<gene>
    <name evidence="2" type="ORF">GRJ2_002551600</name>
</gene>
<evidence type="ECO:0000313" key="3">
    <source>
        <dbReference type="Proteomes" id="UP001623348"/>
    </source>
</evidence>
<reference evidence="2 3" key="1">
    <citation type="submission" date="2024-06" db="EMBL/GenBank/DDBJ databases">
        <title>The draft genome of Grus japonensis, version 3.</title>
        <authorList>
            <person name="Nabeshima K."/>
            <person name="Suzuki S."/>
            <person name="Onuma M."/>
        </authorList>
    </citation>
    <scope>NUCLEOTIDE SEQUENCE [LARGE SCALE GENOMIC DNA]</scope>
    <source>
        <strain evidence="2 3">451A</strain>
    </source>
</reference>
<keyword evidence="3" id="KW-1185">Reference proteome</keyword>
<feature type="compositionally biased region" description="Polar residues" evidence="1">
    <location>
        <begin position="111"/>
        <end position="120"/>
    </location>
</feature>
<proteinExistence type="predicted"/>
<dbReference type="AlphaFoldDB" id="A0ABC9XT90"/>
<protein>
    <submittedName>
        <fullName evidence="2">Uncharacterized protein</fullName>
    </submittedName>
</protein>
<dbReference type="Proteomes" id="UP001623348">
    <property type="component" value="Unassembled WGS sequence"/>
</dbReference>
<evidence type="ECO:0000313" key="2">
    <source>
        <dbReference type="EMBL" id="GAB0200861.1"/>
    </source>
</evidence>
<name>A0ABC9XT90_GRUJA</name>
<comment type="caution">
    <text evidence="2">The sequence shown here is derived from an EMBL/GenBank/DDBJ whole genome shotgun (WGS) entry which is preliminary data.</text>
</comment>
<evidence type="ECO:0000256" key="1">
    <source>
        <dbReference type="SAM" id="MobiDB-lite"/>
    </source>
</evidence>
<accession>A0ABC9XT90</accession>
<feature type="compositionally biased region" description="Polar residues" evidence="1">
    <location>
        <begin position="86"/>
        <end position="99"/>
    </location>
</feature>
<feature type="compositionally biased region" description="Pro residues" evidence="1">
    <location>
        <begin position="60"/>
        <end position="72"/>
    </location>
</feature>
<organism evidence="2 3">
    <name type="scientific">Grus japonensis</name>
    <name type="common">Japanese crane</name>
    <name type="synonym">Red-crowned crane</name>
    <dbReference type="NCBI Taxonomy" id="30415"/>
    <lineage>
        <taxon>Eukaryota</taxon>
        <taxon>Metazoa</taxon>
        <taxon>Chordata</taxon>
        <taxon>Craniata</taxon>
        <taxon>Vertebrata</taxon>
        <taxon>Euteleostomi</taxon>
        <taxon>Archelosauria</taxon>
        <taxon>Archosauria</taxon>
        <taxon>Dinosauria</taxon>
        <taxon>Saurischia</taxon>
        <taxon>Theropoda</taxon>
        <taxon>Coelurosauria</taxon>
        <taxon>Aves</taxon>
        <taxon>Neognathae</taxon>
        <taxon>Neoaves</taxon>
        <taxon>Gruiformes</taxon>
        <taxon>Gruidae</taxon>
        <taxon>Grus</taxon>
    </lineage>
</organism>
<sequence>MGQPGPRLTRQTPTEPSRGQELQAGRDVASHRHYCTLAPPTSLPRRWAPRSLADACSAPGPSPHLVPSPADPLPWGAGDPQALEQGGSSSGHRTESSAQPLRCLVLRRGHTNLSSGKTPSMPSPAPYGLVLTPGSD</sequence>
<feature type="region of interest" description="Disordered" evidence="1">
    <location>
        <begin position="1"/>
        <end position="136"/>
    </location>
</feature>